<dbReference type="RefSeq" id="WP_341836805.1">
    <property type="nucleotide sequence ID" value="NZ_CP149822.1"/>
</dbReference>
<reference evidence="2" key="1">
    <citation type="submission" date="2024-03" db="EMBL/GenBank/DDBJ databases">
        <title>Chitinophaga horti sp. nov., isolated from garden soil.</title>
        <authorList>
            <person name="Lee D.S."/>
            <person name="Han D.M."/>
            <person name="Baek J.H."/>
            <person name="Choi D.G."/>
            <person name="Jeon J.H."/>
            <person name="Jeon C.O."/>
        </authorList>
    </citation>
    <scope>NUCLEOTIDE SEQUENCE [LARGE SCALE GENOMIC DNA]</scope>
    <source>
        <strain evidence="2">GPA1</strain>
    </source>
</reference>
<accession>A0ABZ2YRL1</accession>
<evidence type="ECO:0000313" key="1">
    <source>
        <dbReference type="EMBL" id="WZN41962.1"/>
    </source>
</evidence>
<protein>
    <submittedName>
        <fullName evidence="1">Uncharacterized protein</fullName>
    </submittedName>
</protein>
<proteinExistence type="predicted"/>
<organism evidence="1 2">
    <name type="scientific">Chitinophaga pollutisoli</name>
    <dbReference type="NCBI Taxonomy" id="3133966"/>
    <lineage>
        <taxon>Bacteria</taxon>
        <taxon>Pseudomonadati</taxon>
        <taxon>Bacteroidota</taxon>
        <taxon>Chitinophagia</taxon>
        <taxon>Chitinophagales</taxon>
        <taxon>Chitinophagaceae</taxon>
        <taxon>Chitinophaga</taxon>
    </lineage>
</organism>
<keyword evidence="2" id="KW-1185">Reference proteome</keyword>
<evidence type="ECO:0000313" key="2">
    <source>
        <dbReference type="Proteomes" id="UP001485459"/>
    </source>
</evidence>
<dbReference type="EMBL" id="CP149822">
    <property type="protein sequence ID" value="WZN41962.1"/>
    <property type="molecule type" value="Genomic_DNA"/>
</dbReference>
<dbReference type="Proteomes" id="UP001485459">
    <property type="component" value="Chromosome"/>
</dbReference>
<sequence>MTDHYPEKLLEMQQGGEYSGFLQHMSELIWSNWYLATQGEDISVGLELVRETLLRLYGASAFDYVETLLCTHFSQWHQALAEGGILRYEIINILQLSSVLWQQFPLHFDEEPNPMLTTGLLDIIRAIRIPSYQLTIK</sequence>
<name>A0ABZ2YRL1_9BACT</name>
<gene>
    <name evidence="1" type="ORF">WJU16_02795</name>
</gene>